<accession>A0A2H9TL37</accession>
<keyword evidence="1" id="KW-0732">Signal</keyword>
<dbReference type="EMBL" id="MTSL01000128">
    <property type="protein sequence ID" value="PJF18350.1"/>
    <property type="molecule type" value="Genomic_DNA"/>
</dbReference>
<name>A0A2H9TL37_9FUNG</name>
<evidence type="ECO:0000256" key="1">
    <source>
        <dbReference type="SAM" id="SignalP"/>
    </source>
</evidence>
<dbReference type="Proteomes" id="UP000240830">
    <property type="component" value="Unassembled WGS sequence"/>
</dbReference>
<evidence type="ECO:0000313" key="3">
    <source>
        <dbReference type="Proteomes" id="UP000240830"/>
    </source>
</evidence>
<feature type="chain" id="PRO_5014144213" evidence="1">
    <location>
        <begin position="26"/>
        <end position="600"/>
    </location>
</feature>
<dbReference type="AlphaFoldDB" id="A0A2H9TL37"/>
<proteinExistence type="predicted"/>
<reference evidence="2 3" key="1">
    <citation type="submission" date="2016-10" db="EMBL/GenBank/DDBJ databases">
        <title>The genome of Paramicrosporidium saccamoebae is the missing link in understanding Cryptomycota and Microsporidia evolution.</title>
        <authorList>
            <person name="Quandt C.A."/>
            <person name="Beaudet D."/>
            <person name="Corsaro D."/>
            <person name="Michel R."/>
            <person name="Corradi N."/>
            <person name="James T."/>
        </authorList>
    </citation>
    <scope>NUCLEOTIDE SEQUENCE [LARGE SCALE GENOMIC DNA]</scope>
    <source>
        <strain evidence="2 3">KSL3</strain>
    </source>
</reference>
<protein>
    <submittedName>
        <fullName evidence="2">Uncharacterized protein</fullName>
    </submittedName>
</protein>
<organism evidence="2 3">
    <name type="scientific">Paramicrosporidium saccamoebae</name>
    <dbReference type="NCBI Taxonomy" id="1246581"/>
    <lineage>
        <taxon>Eukaryota</taxon>
        <taxon>Fungi</taxon>
        <taxon>Fungi incertae sedis</taxon>
        <taxon>Cryptomycota</taxon>
        <taxon>Cryptomycota incertae sedis</taxon>
        <taxon>Paramicrosporidium</taxon>
    </lineage>
</organism>
<gene>
    <name evidence="2" type="ORF">PSACC_01843</name>
</gene>
<keyword evidence="3" id="KW-1185">Reference proteome</keyword>
<sequence>MALNIVDLDMVFILVLLFLARFGAGSNSDQPSSAPETLEYQSTRPLRLSSIVLRVTAPLAVGEEISARLDYLDLLEEHSELISATSLPNLEALASQLCIPIPSEPKVFRVLRIFKCTQYFSERLCEGYPRHRCCGLPFDKFPLLLKTGAAKKGEPNYYRRMRSHVQPLLEHLLRRIRRPALIVLPVIDYSRFNIKFQLALFQTFKLVIPRNILYYWALYSLENTGNLRIFRELAKKINSTLSGGEKLGFVQRALIKIYLFEIDLYTSGDWHVAGSFYQYMQVMLEYFPKIVLDQWGVLYHRFEEEDLALIQQVSTMRKQVVAAWALLGDGLRVLGMFHRSLQYSTGAMESLQLSRIGTVQVFDFLCALTSFHNHPEYNHRKLLVAKHLLSLFGSPGELFETLQLYNTYRILDIILTVADCPFVPHLIAPLINFGKYCDPQFLATILHRVRLDLPATIECVECQVVADIYHQSLYHPRIDPCQGEDVVTWRIPNAVEADIWSAATAVRTVMLFFLGIPLQETLIDESTEPWSYSEYNWMLSVMTDRYCQIRFGRGSRIKFKTQMPTAMSLLSSDSVDELVDEPVDELANELSVLSLKKASR</sequence>
<comment type="caution">
    <text evidence="2">The sequence shown here is derived from an EMBL/GenBank/DDBJ whole genome shotgun (WGS) entry which is preliminary data.</text>
</comment>
<feature type="signal peptide" evidence="1">
    <location>
        <begin position="1"/>
        <end position="25"/>
    </location>
</feature>
<evidence type="ECO:0000313" key="2">
    <source>
        <dbReference type="EMBL" id="PJF18350.1"/>
    </source>
</evidence>